<evidence type="ECO:0000313" key="3">
    <source>
        <dbReference type="EMBL" id="MDL0429729.1"/>
    </source>
</evidence>
<feature type="domain" description="Ice-binding protein C-terminal" evidence="2">
    <location>
        <begin position="27"/>
        <end position="51"/>
    </location>
</feature>
<evidence type="ECO:0000259" key="2">
    <source>
        <dbReference type="Pfam" id="PF07589"/>
    </source>
</evidence>
<dbReference type="NCBIfam" id="TIGR02595">
    <property type="entry name" value="PEP_CTERM"/>
    <property type="match status" value="1"/>
</dbReference>
<comment type="caution">
    <text evidence="3">The sequence shown here is derived from an EMBL/GenBank/DDBJ whole genome shotgun (WGS) entry which is preliminary data.</text>
</comment>
<keyword evidence="1" id="KW-1133">Transmembrane helix</keyword>
<dbReference type="Pfam" id="PF07589">
    <property type="entry name" value="PEP-CTERM"/>
    <property type="match status" value="1"/>
</dbReference>
<evidence type="ECO:0000256" key="1">
    <source>
        <dbReference type="SAM" id="Phobius"/>
    </source>
</evidence>
<name>A0ABT7I6I8_9GAMM</name>
<accession>A0ABT7I6I8</accession>
<dbReference type="EMBL" id="JASSVS010000001">
    <property type="protein sequence ID" value="MDL0429729.1"/>
    <property type="molecule type" value="Genomic_DNA"/>
</dbReference>
<keyword evidence="1" id="KW-0812">Transmembrane</keyword>
<keyword evidence="4" id="KW-1185">Reference proteome</keyword>
<evidence type="ECO:0000313" key="4">
    <source>
        <dbReference type="Proteomes" id="UP001227964"/>
    </source>
</evidence>
<dbReference type="RefSeq" id="WP_285388063.1">
    <property type="nucleotide sequence ID" value="NZ_JASSVS010000001.1"/>
</dbReference>
<dbReference type="Proteomes" id="UP001227964">
    <property type="component" value="Unassembled WGS sequence"/>
</dbReference>
<feature type="transmembrane region" description="Helical" evidence="1">
    <location>
        <begin position="31"/>
        <end position="47"/>
    </location>
</feature>
<proteinExistence type="predicted"/>
<organism evidence="3 4">
    <name type="scientific">Marinobacter azerbaijanicus</name>
    <dbReference type="NCBI Taxonomy" id="3050455"/>
    <lineage>
        <taxon>Bacteria</taxon>
        <taxon>Pseudomonadati</taxon>
        <taxon>Pseudomonadota</taxon>
        <taxon>Gammaproteobacteria</taxon>
        <taxon>Pseudomonadales</taxon>
        <taxon>Marinobacteraceae</taxon>
        <taxon>Marinobacter</taxon>
    </lineage>
</organism>
<protein>
    <submittedName>
        <fullName evidence="3">PEP-CTERM sorting domain-containing protein</fullName>
    </submittedName>
</protein>
<gene>
    <name evidence="3" type="ORF">QPM17_01200</name>
</gene>
<dbReference type="InterPro" id="IPR013424">
    <property type="entry name" value="Ice-binding_C"/>
</dbReference>
<keyword evidence="1" id="KW-0472">Membrane</keyword>
<reference evidence="3 4" key="1">
    <citation type="submission" date="2023-06" db="EMBL/GenBank/DDBJ databases">
        <title>Marinobacter azerbaijanicus a moderately halophilic, isolated from Urmia Lake in Azerbaijan region of Iran.</title>
        <authorList>
            <person name="Sanchez-Porro C."/>
            <person name="Aghdam E.M."/>
            <person name="Saheb S.M."/>
            <person name="Tarhriz V."/>
            <person name="Kazemi E."/>
            <person name="Ammozegar M.A."/>
            <person name="Ventosa A."/>
            <person name="Hejazi M.S."/>
        </authorList>
    </citation>
    <scope>NUCLEOTIDE SEQUENCE [LARGE SCALE GENOMIC DNA]</scope>
    <source>
        <strain evidence="3 4">TBZ242</strain>
    </source>
</reference>
<sequence length="53" mass="5503">MLGDVSIFSNNPDDGYGLDDVTVGAISVPEPGTLALFGLGLVALILARERKQS</sequence>